<sequence>MDKFSAMRSFLRVVETGAFTRAAESLGLPKSTVTRQIQTLETALGVKLLHRSSRRLSLTEQGEVYYKGAQALLTQAERLDNSVSGADATWRGTLRVEMPGALAYCLLIPRLSDFMNRYPDLQVITSVGNRTSDLIDQQIDCVIRIGALHHDTLIARSLGTLPMTVCAAPEYLQKNGRPAHPSELLKHQLIQVRSPQSGRSFEHRLTKDNGSFAIQGPFQISVNDAYAALCAAQAGLGIVVTYAFLVQDALIKGELVSLFDDWNADKLPVHIAWSENRQLAPRVRLFSDWVREQFNDISENSP</sequence>
<evidence type="ECO:0000259" key="5">
    <source>
        <dbReference type="PROSITE" id="PS50931"/>
    </source>
</evidence>
<dbReference type="InterPro" id="IPR036388">
    <property type="entry name" value="WH-like_DNA-bd_sf"/>
</dbReference>
<dbReference type="InterPro" id="IPR000847">
    <property type="entry name" value="LysR_HTH_N"/>
</dbReference>
<keyword evidence="7" id="KW-1185">Reference proteome</keyword>
<dbReference type="Proteomes" id="UP000627464">
    <property type="component" value="Unassembled WGS sequence"/>
</dbReference>
<dbReference type="InterPro" id="IPR058163">
    <property type="entry name" value="LysR-type_TF_proteobact-type"/>
</dbReference>
<dbReference type="PROSITE" id="PS50931">
    <property type="entry name" value="HTH_LYSR"/>
    <property type="match status" value="1"/>
</dbReference>
<proteinExistence type="inferred from homology"/>
<dbReference type="PRINTS" id="PR00039">
    <property type="entry name" value="HTHLYSR"/>
</dbReference>
<dbReference type="RefSeq" id="WP_188470394.1">
    <property type="nucleotide sequence ID" value="NZ_BMFZ01000002.1"/>
</dbReference>
<evidence type="ECO:0000256" key="4">
    <source>
        <dbReference type="ARBA" id="ARBA00023163"/>
    </source>
</evidence>
<reference evidence="7" key="1">
    <citation type="journal article" date="2019" name="Int. J. Syst. Evol. Microbiol.">
        <title>The Global Catalogue of Microorganisms (GCM) 10K type strain sequencing project: providing services to taxonomists for standard genome sequencing and annotation.</title>
        <authorList>
            <consortium name="The Broad Institute Genomics Platform"/>
            <consortium name="The Broad Institute Genome Sequencing Center for Infectious Disease"/>
            <person name="Wu L."/>
            <person name="Ma J."/>
        </authorList>
    </citation>
    <scope>NUCLEOTIDE SEQUENCE [LARGE SCALE GENOMIC DNA]</scope>
    <source>
        <strain evidence="7">CGMCC 1.12806</strain>
    </source>
</reference>
<keyword evidence="4" id="KW-0804">Transcription</keyword>
<gene>
    <name evidence="6" type="ORF">GCM10011328_06270</name>
</gene>
<comment type="similarity">
    <text evidence="1">Belongs to the LysR transcriptional regulatory family.</text>
</comment>
<feature type="domain" description="HTH lysR-type" evidence="5">
    <location>
        <begin position="1"/>
        <end position="59"/>
    </location>
</feature>
<dbReference type="Gene3D" id="3.40.190.290">
    <property type="match status" value="1"/>
</dbReference>
<dbReference type="SUPFAM" id="SSF53850">
    <property type="entry name" value="Periplasmic binding protein-like II"/>
    <property type="match status" value="1"/>
</dbReference>
<keyword evidence="2" id="KW-0805">Transcription regulation</keyword>
<accession>A0ABQ1G0K9</accession>
<dbReference type="Pfam" id="PF00126">
    <property type="entry name" value="HTH_1"/>
    <property type="match status" value="1"/>
</dbReference>
<keyword evidence="3" id="KW-0238">DNA-binding</keyword>
<dbReference type="SUPFAM" id="SSF46785">
    <property type="entry name" value="Winged helix' DNA-binding domain"/>
    <property type="match status" value="1"/>
</dbReference>
<name>A0ABQ1G0K9_9GAMM</name>
<dbReference type="InterPro" id="IPR036390">
    <property type="entry name" value="WH_DNA-bd_sf"/>
</dbReference>
<evidence type="ECO:0000256" key="1">
    <source>
        <dbReference type="ARBA" id="ARBA00009437"/>
    </source>
</evidence>
<dbReference type="Pfam" id="PF03466">
    <property type="entry name" value="LysR_substrate"/>
    <property type="match status" value="1"/>
</dbReference>
<organism evidence="6 7">
    <name type="scientific">Hafnia psychrotolerans</name>
    <dbReference type="NCBI Taxonomy" id="1477018"/>
    <lineage>
        <taxon>Bacteria</taxon>
        <taxon>Pseudomonadati</taxon>
        <taxon>Pseudomonadota</taxon>
        <taxon>Gammaproteobacteria</taxon>
        <taxon>Enterobacterales</taxon>
        <taxon>Hafniaceae</taxon>
        <taxon>Hafnia</taxon>
    </lineage>
</organism>
<evidence type="ECO:0000256" key="2">
    <source>
        <dbReference type="ARBA" id="ARBA00023015"/>
    </source>
</evidence>
<evidence type="ECO:0000313" key="6">
    <source>
        <dbReference type="EMBL" id="GGA34312.1"/>
    </source>
</evidence>
<evidence type="ECO:0000313" key="7">
    <source>
        <dbReference type="Proteomes" id="UP000627464"/>
    </source>
</evidence>
<dbReference type="PANTHER" id="PTHR30537:SF17">
    <property type="entry name" value="LYSR-FAMILY REGULATORY PROTEIN"/>
    <property type="match status" value="1"/>
</dbReference>
<dbReference type="InterPro" id="IPR005119">
    <property type="entry name" value="LysR_subst-bd"/>
</dbReference>
<protein>
    <submittedName>
        <fullName evidence="6">LysR family transcriptional regulator</fullName>
    </submittedName>
</protein>
<comment type="caution">
    <text evidence="6">The sequence shown here is derived from an EMBL/GenBank/DDBJ whole genome shotgun (WGS) entry which is preliminary data.</text>
</comment>
<evidence type="ECO:0000256" key="3">
    <source>
        <dbReference type="ARBA" id="ARBA00023125"/>
    </source>
</evidence>
<dbReference type="Gene3D" id="1.10.10.10">
    <property type="entry name" value="Winged helix-like DNA-binding domain superfamily/Winged helix DNA-binding domain"/>
    <property type="match status" value="1"/>
</dbReference>
<dbReference type="EMBL" id="BMFZ01000002">
    <property type="protein sequence ID" value="GGA34312.1"/>
    <property type="molecule type" value="Genomic_DNA"/>
</dbReference>
<dbReference type="PANTHER" id="PTHR30537">
    <property type="entry name" value="HTH-TYPE TRANSCRIPTIONAL REGULATOR"/>
    <property type="match status" value="1"/>
</dbReference>